<dbReference type="InterPro" id="IPR015424">
    <property type="entry name" value="PyrdxlP-dep_Trfase"/>
</dbReference>
<dbReference type="SUPFAM" id="SSF53383">
    <property type="entry name" value="PLP-dependent transferases"/>
    <property type="match status" value="1"/>
</dbReference>
<dbReference type="EMBL" id="UINC01002512">
    <property type="protein sequence ID" value="SUZ97460.1"/>
    <property type="molecule type" value="Genomic_DNA"/>
</dbReference>
<feature type="domain" description="Aminotransferase class V" evidence="2">
    <location>
        <begin position="37"/>
        <end position="442"/>
    </location>
</feature>
<name>A0A381S070_9ZZZZ</name>
<dbReference type="InterPro" id="IPR015422">
    <property type="entry name" value="PyrdxlP-dep_Trfase_small"/>
</dbReference>
<dbReference type="Pfam" id="PF00266">
    <property type="entry name" value="Aminotran_5"/>
    <property type="match status" value="1"/>
</dbReference>
<dbReference type="PANTHER" id="PTHR43586:SF8">
    <property type="entry name" value="CYSTEINE DESULFURASE 1, CHLOROPLASTIC"/>
    <property type="match status" value="1"/>
</dbReference>
<dbReference type="Gene3D" id="3.90.1150.10">
    <property type="entry name" value="Aspartate Aminotransferase, domain 1"/>
    <property type="match status" value="1"/>
</dbReference>
<dbReference type="InterPro" id="IPR015421">
    <property type="entry name" value="PyrdxlP-dep_Trfase_major"/>
</dbReference>
<gene>
    <name evidence="3" type="ORF">METZ01_LOCUS50314</name>
</gene>
<reference evidence="3" key="1">
    <citation type="submission" date="2018-05" db="EMBL/GenBank/DDBJ databases">
        <authorList>
            <person name="Lanie J.A."/>
            <person name="Ng W.-L."/>
            <person name="Kazmierczak K.M."/>
            <person name="Andrzejewski T.M."/>
            <person name="Davidsen T.M."/>
            <person name="Wayne K.J."/>
            <person name="Tettelin H."/>
            <person name="Glass J.I."/>
            <person name="Rusch D."/>
            <person name="Podicherti R."/>
            <person name="Tsui H.-C.T."/>
            <person name="Winkler M.E."/>
        </authorList>
    </citation>
    <scope>NUCLEOTIDE SEQUENCE</scope>
</reference>
<keyword evidence="1" id="KW-0663">Pyridoxal phosphate</keyword>
<evidence type="ECO:0000259" key="2">
    <source>
        <dbReference type="Pfam" id="PF00266"/>
    </source>
</evidence>
<organism evidence="3">
    <name type="scientific">marine metagenome</name>
    <dbReference type="NCBI Taxonomy" id="408172"/>
    <lineage>
        <taxon>unclassified sequences</taxon>
        <taxon>metagenomes</taxon>
        <taxon>ecological metagenomes</taxon>
    </lineage>
</organism>
<evidence type="ECO:0000313" key="3">
    <source>
        <dbReference type="EMBL" id="SUZ97460.1"/>
    </source>
</evidence>
<dbReference type="Gene3D" id="3.40.640.10">
    <property type="entry name" value="Type I PLP-dependent aspartate aminotransferase-like (Major domain)"/>
    <property type="match status" value="1"/>
</dbReference>
<protein>
    <recommendedName>
        <fullName evidence="2">Aminotransferase class V domain-containing protein</fullName>
    </recommendedName>
</protein>
<dbReference type="PANTHER" id="PTHR43586">
    <property type="entry name" value="CYSTEINE DESULFURASE"/>
    <property type="match status" value="1"/>
</dbReference>
<dbReference type="InterPro" id="IPR000192">
    <property type="entry name" value="Aminotrans_V_dom"/>
</dbReference>
<accession>A0A381S070</accession>
<dbReference type="AlphaFoldDB" id="A0A381S070"/>
<proteinExistence type="predicted"/>
<evidence type="ECO:0000256" key="1">
    <source>
        <dbReference type="ARBA" id="ARBA00022898"/>
    </source>
</evidence>
<sequence>MNGALPKGRQLFQKIRGDFIGLNTQYRVVSGETSTRVYLDSTATTLMMKVAHDVMEDFYKHYANTHSLLHFGAKISTKEYAWAHRRILAFMKADPEVYTCFFTGSGTTAGMNRLARVLRDIRPDKDVAVVSIMEHHSNDLPHRKHMKEVDHIPLNSRDGKLGCVCLESLEKTLQKNEGRVNYVAMTGVSNVTGIVNPINEAAEVAHRYGALFIVDGAQLAAHVPVTMSVPDNPEQNIDALVFSGHKTYVPGSPGAVIARKDLLEQIEPEEVGGGMVEDVFVDRYVVKEAFPDREEAGTPNIPGAVGLAAAMDVLDRISMELLRDEETQLINSALDQLMKIEDVVIYGETDTELCDRVASISFNITGLDHGLVAAVLNDYFNVAVRNDCFCAHPYVKEMIMDDLLDYVESVDMEDIEQVYHLKRGMVRASFALYSTEEDVAALIIAVKDIASRKDYYQSQYEVDSCENYVHKSFCFDHTQTFSVEDSISVLVS</sequence>